<dbReference type="Proteomes" id="UP000018958">
    <property type="component" value="Unassembled WGS sequence"/>
</dbReference>
<protein>
    <submittedName>
        <fullName evidence="1">Uncharacterized protein</fullName>
    </submittedName>
</protein>
<comment type="caution">
    <text evidence="1">The sequence shown here is derived from an EMBL/GenBank/DDBJ whole genome shotgun (WGS) entry which is preliminary data.</text>
</comment>
<proteinExistence type="predicted"/>
<gene>
    <name evidence="1" type="ORF">F441_22717</name>
</gene>
<sequence length="468" mass="49088">MHIDATVPNPTLGSNFNDLVQVNFTPATPSSRVLIQNLKAKGSSSNVLVHRGGLLEVDGLFAWNTYANGLQLVASNMFGRRIRIYTTVTQNGIFATSSGGSLDTGDVISNVHLEDVYIENSADTGIELGYGCHDCTATNFITVNCVNPGALGRDNQRCTFRNGRIYAPAYSDQISSYNAVAMVPYFRGASYETGSSFEDIEVIGPCKVAAFYLGQSAVRVTGLKANAFAPGTAPATDGSNLLGAGLMLAGDVSKVYARGVVDGYSTGFTATFDGAPHTCSGLDVDIKATRVDTAVSLYNIDARETTIRLAPGSSYRTLAIKLAEASLIPSSSVQNRRVTFENHARPDAITFTSPPGGDFDTNGGQLLFPGGRFVPAPVAVDDFSPVLTQAYAIGIYTVMNMTTNKTATFVVDGGSGLSLKLKGDASFGDDSSATGIRLVFVSGALGFQQKDTGATSGIWLKITGSGVA</sequence>
<dbReference type="AlphaFoldDB" id="W2VNM2"/>
<reference evidence="1 2" key="1">
    <citation type="submission" date="2013-11" db="EMBL/GenBank/DDBJ databases">
        <title>The Genome Sequence of Phytophthora parasitica CJ01A1.</title>
        <authorList>
            <consortium name="The Broad Institute Genomics Platform"/>
            <person name="Russ C."/>
            <person name="Tyler B."/>
            <person name="Panabieres F."/>
            <person name="Shan W."/>
            <person name="Tripathy S."/>
            <person name="Grunwald N."/>
            <person name="Machado M."/>
            <person name="Johnson C.S."/>
            <person name="Walker B."/>
            <person name="Young S.K."/>
            <person name="Zeng Q."/>
            <person name="Gargeya S."/>
            <person name="Fitzgerald M."/>
            <person name="Haas B."/>
            <person name="Abouelleil A."/>
            <person name="Allen A.W."/>
            <person name="Alvarado L."/>
            <person name="Arachchi H.M."/>
            <person name="Berlin A.M."/>
            <person name="Chapman S.B."/>
            <person name="Gainer-Dewar J."/>
            <person name="Goldberg J."/>
            <person name="Griggs A."/>
            <person name="Gujja S."/>
            <person name="Hansen M."/>
            <person name="Howarth C."/>
            <person name="Imamovic A."/>
            <person name="Ireland A."/>
            <person name="Larimer J."/>
            <person name="McCowan C."/>
            <person name="Murphy C."/>
            <person name="Pearson M."/>
            <person name="Poon T.W."/>
            <person name="Priest M."/>
            <person name="Roberts A."/>
            <person name="Saif S."/>
            <person name="Shea T."/>
            <person name="Sisk P."/>
            <person name="Sykes S."/>
            <person name="Wortman J."/>
            <person name="Nusbaum C."/>
            <person name="Birren B."/>
        </authorList>
    </citation>
    <scope>NUCLEOTIDE SEQUENCE [LARGE SCALE GENOMIC DNA]</scope>
    <source>
        <strain evidence="1 2">CJ01A1</strain>
    </source>
</reference>
<evidence type="ECO:0000313" key="2">
    <source>
        <dbReference type="Proteomes" id="UP000018958"/>
    </source>
</evidence>
<organism evidence="1 2">
    <name type="scientific">Phytophthora nicotianae CJ01A1</name>
    <dbReference type="NCBI Taxonomy" id="1317063"/>
    <lineage>
        <taxon>Eukaryota</taxon>
        <taxon>Sar</taxon>
        <taxon>Stramenopiles</taxon>
        <taxon>Oomycota</taxon>
        <taxon>Peronosporomycetes</taxon>
        <taxon>Peronosporales</taxon>
        <taxon>Peronosporaceae</taxon>
        <taxon>Phytophthora</taxon>
    </lineage>
</organism>
<dbReference type="EMBL" id="ANIX01004987">
    <property type="protein sequence ID" value="ETO99859.1"/>
    <property type="molecule type" value="Genomic_DNA"/>
</dbReference>
<evidence type="ECO:0000313" key="1">
    <source>
        <dbReference type="EMBL" id="ETO99859.1"/>
    </source>
</evidence>
<dbReference type="SUPFAM" id="SSF51126">
    <property type="entry name" value="Pectin lyase-like"/>
    <property type="match status" value="1"/>
</dbReference>
<dbReference type="InterPro" id="IPR011050">
    <property type="entry name" value="Pectin_lyase_fold/virulence"/>
</dbReference>
<accession>W2VNM2</accession>
<name>W2VNM2_PHYNI</name>